<dbReference type="Pfam" id="PF04055">
    <property type="entry name" value="Radical_SAM"/>
    <property type="match status" value="1"/>
</dbReference>
<dbReference type="EMBL" id="MGDI01000013">
    <property type="protein sequence ID" value="OGL54360.1"/>
    <property type="molecule type" value="Genomic_DNA"/>
</dbReference>
<dbReference type="CDD" id="cd01335">
    <property type="entry name" value="Radical_SAM"/>
    <property type="match status" value="1"/>
</dbReference>
<dbReference type="SFLD" id="SFLDG01123">
    <property type="entry name" value="methyltransferase_(Class_B)"/>
    <property type="match status" value="1"/>
</dbReference>
<evidence type="ECO:0000259" key="7">
    <source>
        <dbReference type="PROSITE" id="PS51918"/>
    </source>
</evidence>
<protein>
    <recommendedName>
        <fullName evidence="10">B12-binding domain-containing radical SAM protein</fullName>
    </recommendedName>
</protein>
<dbReference type="InterPro" id="IPR006638">
    <property type="entry name" value="Elp3/MiaA/NifB-like_rSAM"/>
</dbReference>
<organism evidence="8 9">
    <name type="scientific">Candidatus Schekmanbacteria bacterium RIFCSPLOWO2_12_FULL_38_15</name>
    <dbReference type="NCBI Taxonomy" id="1817883"/>
    <lineage>
        <taxon>Bacteria</taxon>
        <taxon>Candidatus Schekmaniibacteriota</taxon>
    </lineage>
</organism>
<evidence type="ECO:0000313" key="9">
    <source>
        <dbReference type="Proteomes" id="UP000178082"/>
    </source>
</evidence>
<dbReference type="InterPro" id="IPR034466">
    <property type="entry name" value="Methyltransferase_Class_B"/>
</dbReference>
<evidence type="ECO:0008006" key="10">
    <source>
        <dbReference type="Google" id="ProtNLM"/>
    </source>
</evidence>
<evidence type="ECO:0000256" key="5">
    <source>
        <dbReference type="ARBA" id="ARBA00023014"/>
    </source>
</evidence>
<dbReference type="Gene3D" id="3.80.30.20">
    <property type="entry name" value="tm_1862 like domain"/>
    <property type="match status" value="1"/>
</dbReference>
<dbReference type="GO" id="GO:0051539">
    <property type="term" value="F:4 iron, 4 sulfur cluster binding"/>
    <property type="evidence" value="ECO:0007669"/>
    <property type="project" value="UniProtKB-KW"/>
</dbReference>
<dbReference type="PANTHER" id="PTHR43409">
    <property type="entry name" value="ANAEROBIC MAGNESIUM-PROTOPORPHYRIN IX MONOMETHYL ESTER CYCLASE-RELATED"/>
    <property type="match status" value="1"/>
</dbReference>
<dbReference type="GO" id="GO:0005829">
    <property type="term" value="C:cytosol"/>
    <property type="evidence" value="ECO:0007669"/>
    <property type="project" value="TreeGrafter"/>
</dbReference>
<proteinExistence type="predicted"/>
<dbReference type="Proteomes" id="UP000178082">
    <property type="component" value="Unassembled WGS sequence"/>
</dbReference>
<dbReference type="GO" id="GO:0031419">
    <property type="term" value="F:cobalamin binding"/>
    <property type="evidence" value="ECO:0007669"/>
    <property type="project" value="InterPro"/>
</dbReference>
<comment type="cofactor">
    <cofactor evidence="1">
        <name>[4Fe-4S] cluster</name>
        <dbReference type="ChEBI" id="CHEBI:49883"/>
    </cofactor>
</comment>
<keyword evidence="5" id="KW-0411">Iron-sulfur</keyword>
<gene>
    <name evidence="8" type="ORF">A3G31_09375</name>
</gene>
<evidence type="ECO:0000256" key="4">
    <source>
        <dbReference type="ARBA" id="ARBA00023004"/>
    </source>
</evidence>
<dbReference type="PROSITE" id="PS51332">
    <property type="entry name" value="B12_BINDING"/>
    <property type="match status" value="1"/>
</dbReference>
<evidence type="ECO:0000259" key="6">
    <source>
        <dbReference type="PROSITE" id="PS51332"/>
    </source>
</evidence>
<name>A0A1F7SKR2_9BACT</name>
<sequence>MNQNKHKILLIEPPFNRLFKYTYSLDRYPLSLGYLAGTIKKETDWDVKVYNADFYPKSEWIKVSYLTGLGFENYLANIKDLSARIWGDVKSTILKYKPTVVGISAKSQNFVSACMVAKLAKEINEQIIVIVGGPHPSMVGADVLNCKDIDVAVRGEGEDTIVELLRAIDVGTGFGGIQGALHRRGNEIFENDPREFIKDLDLLCFPHESAPEVLIDYDKYPLSAFRYIFATRGCPGNCLFCGSKNVWSRKPRFRSPENVICQIKGLQRMGIKIVHFDDDTFGITKKYINALCNALIVHCPGLTWSCELHVRLVDEPTISLMEAAGCFKIQIGIESGNNKILEEMKKGITIEKALAACELIKKRGIQVHAFFIVGFPQETEETLSDTVAAMRKIECHTLVYSIFTPYPGTQIFEFCKRNGLINDDYNVALYNHQSPTNCFCMYLSPERFRELVSNIEKMVDRKNSLDRIKRVVSLNTLRKIQELGIAKSVQKGVNMLTGR</sequence>
<dbReference type="SUPFAM" id="SSF102114">
    <property type="entry name" value="Radical SAM enzymes"/>
    <property type="match status" value="1"/>
</dbReference>
<dbReference type="GO" id="GO:0046872">
    <property type="term" value="F:metal ion binding"/>
    <property type="evidence" value="ECO:0007669"/>
    <property type="project" value="UniProtKB-KW"/>
</dbReference>
<feature type="domain" description="B12-binding" evidence="6">
    <location>
        <begin position="5"/>
        <end position="175"/>
    </location>
</feature>
<dbReference type="Pfam" id="PF02310">
    <property type="entry name" value="B12-binding"/>
    <property type="match status" value="1"/>
</dbReference>
<comment type="caution">
    <text evidence="8">The sequence shown here is derived from an EMBL/GenBank/DDBJ whole genome shotgun (WGS) entry which is preliminary data.</text>
</comment>
<accession>A0A1F7SKR2</accession>
<keyword evidence="4" id="KW-0408">Iron</keyword>
<keyword evidence="3" id="KW-0479">Metal-binding</keyword>
<evidence type="ECO:0000313" key="8">
    <source>
        <dbReference type="EMBL" id="OGL54360.1"/>
    </source>
</evidence>
<keyword evidence="2" id="KW-0949">S-adenosyl-L-methionine</keyword>
<dbReference type="PANTHER" id="PTHR43409:SF16">
    <property type="entry name" value="SLR0320 PROTEIN"/>
    <property type="match status" value="1"/>
</dbReference>
<dbReference type="SMART" id="SM00729">
    <property type="entry name" value="Elp3"/>
    <property type="match status" value="1"/>
</dbReference>
<evidence type="ECO:0000256" key="2">
    <source>
        <dbReference type="ARBA" id="ARBA00022691"/>
    </source>
</evidence>
<dbReference type="SFLD" id="SFLDS00029">
    <property type="entry name" value="Radical_SAM"/>
    <property type="match status" value="1"/>
</dbReference>
<reference evidence="8 9" key="1">
    <citation type="journal article" date="2016" name="Nat. Commun.">
        <title>Thousands of microbial genomes shed light on interconnected biogeochemical processes in an aquifer system.</title>
        <authorList>
            <person name="Anantharaman K."/>
            <person name="Brown C.T."/>
            <person name="Hug L.A."/>
            <person name="Sharon I."/>
            <person name="Castelle C.J."/>
            <person name="Probst A.J."/>
            <person name="Thomas B.C."/>
            <person name="Singh A."/>
            <person name="Wilkins M.J."/>
            <person name="Karaoz U."/>
            <person name="Brodie E.L."/>
            <person name="Williams K.H."/>
            <person name="Hubbard S.S."/>
            <person name="Banfield J.F."/>
        </authorList>
    </citation>
    <scope>NUCLEOTIDE SEQUENCE [LARGE SCALE GENOMIC DNA]</scope>
</reference>
<dbReference type="InterPro" id="IPR006158">
    <property type="entry name" value="Cobalamin-bd"/>
</dbReference>
<dbReference type="CDD" id="cd02068">
    <property type="entry name" value="radical_SAM_B12_BD"/>
    <property type="match status" value="1"/>
</dbReference>
<dbReference type="SFLD" id="SFLDG01082">
    <property type="entry name" value="B12-binding_domain_containing"/>
    <property type="match status" value="1"/>
</dbReference>
<dbReference type="InterPro" id="IPR007197">
    <property type="entry name" value="rSAM"/>
</dbReference>
<dbReference type="InterPro" id="IPR058240">
    <property type="entry name" value="rSAM_sf"/>
</dbReference>
<feature type="domain" description="Radical SAM core" evidence="7">
    <location>
        <begin position="220"/>
        <end position="436"/>
    </location>
</feature>
<dbReference type="PROSITE" id="PS51918">
    <property type="entry name" value="RADICAL_SAM"/>
    <property type="match status" value="1"/>
</dbReference>
<dbReference type="InterPro" id="IPR023404">
    <property type="entry name" value="rSAM_horseshoe"/>
</dbReference>
<evidence type="ECO:0000256" key="3">
    <source>
        <dbReference type="ARBA" id="ARBA00022723"/>
    </source>
</evidence>
<evidence type="ECO:0000256" key="1">
    <source>
        <dbReference type="ARBA" id="ARBA00001966"/>
    </source>
</evidence>
<dbReference type="AlphaFoldDB" id="A0A1F7SKR2"/>
<dbReference type="InterPro" id="IPR051198">
    <property type="entry name" value="BchE-like"/>
</dbReference>
<dbReference type="GO" id="GO:0003824">
    <property type="term" value="F:catalytic activity"/>
    <property type="evidence" value="ECO:0007669"/>
    <property type="project" value="InterPro"/>
</dbReference>
<dbReference type="Gene3D" id="3.40.50.280">
    <property type="entry name" value="Cobalamin-binding domain"/>
    <property type="match status" value="1"/>
</dbReference>
<dbReference type="STRING" id="1817883.A3G31_09375"/>